<comment type="caution">
    <text evidence="3">The sequence shown here is derived from an EMBL/GenBank/DDBJ whole genome shotgun (WGS) entry which is preliminary data.</text>
</comment>
<evidence type="ECO:0000313" key="3">
    <source>
        <dbReference type="EMBL" id="MBB6129841.1"/>
    </source>
</evidence>
<dbReference type="Pfam" id="PF09832">
    <property type="entry name" value="DUF2059"/>
    <property type="match status" value="1"/>
</dbReference>
<dbReference type="EMBL" id="JACHCA010000011">
    <property type="protein sequence ID" value="MBB6129841.1"/>
    <property type="molecule type" value="Genomic_DNA"/>
</dbReference>
<protein>
    <recommendedName>
        <fullName evidence="2">DUF2059 domain-containing protein</fullName>
    </recommendedName>
</protein>
<feature type="signal peptide" evidence="1">
    <location>
        <begin position="1"/>
        <end position="23"/>
    </location>
</feature>
<evidence type="ECO:0000256" key="1">
    <source>
        <dbReference type="SAM" id="SignalP"/>
    </source>
</evidence>
<dbReference type="AlphaFoldDB" id="A0A841JPN0"/>
<dbReference type="InterPro" id="IPR018637">
    <property type="entry name" value="DUF2059"/>
</dbReference>
<evidence type="ECO:0000259" key="2">
    <source>
        <dbReference type="Pfam" id="PF09832"/>
    </source>
</evidence>
<dbReference type="RefSeq" id="WP_183588807.1">
    <property type="nucleotide sequence ID" value="NZ_JACHCA010000011.1"/>
</dbReference>
<dbReference type="Proteomes" id="UP000548326">
    <property type="component" value="Unassembled WGS sequence"/>
</dbReference>
<evidence type="ECO:0000313" key="4">
    <source>
        <dbReference type="Proteomes" id="UP000548326"/>
    </source>
</evidence>
<name>A0A841JPN0_9SPHI</name>
<feature type="domain" description="DUF2059" evidence="2">
    <location>
        <begin position="89"/>
        <end position="144"/>
    </location>
</feature>
<gene>
    <name evidence="3" type="ORF">HDF22_003973</name>
</gene>
<keyword evidence="1" id="KW-0732">Signal</keyword>
<feature type="chain" id="PRO_5032490918" description="DUF2059 domain-containing protein" evidence="1">
    <location>
        <begin position="24"/>
        <end position="168"/>
    </location>
</feature>
<reference evidence="3 4" key="1">
    <citation type="submission" date="2020-08" db="EMBL/GenBank/DDBJ databases">
        <title>Genomic Encyclopedia of Type Strains, Phase IV (KMG-V): Genome sequencing to study the core and pangenomes of soil and plant-associated prokaryotes.</title>
        <authorList>
            <person name="Whitman W."/>
        </authorList>
    </citation>
    <scope>NUCLEOTIDE SEQUENCE [LARGE SCALE GENOMIC DNA]</scope>
    <source>
        <strain evidence="3 4">MP601</strain>
    </source>
</reference>
<sequence length="168" mass="18718">MKIKLNLITLICLFILSAGSIKAQTTQPTYTQGQLKAAEQCLIATGIDKQFGDLIDKTINTGSTQIPEEHRASFIKVMKTFMGKYFTWDALKGPIAKLYAAEFTESELNQLTAFYNTPLGKKVGEKLPELMQKGMLLGQQSVEAHRPELEQMMKDAFQADTVPAQKNN</sequence>
<proteinExistence type="predicted"/>
<accession>A0A841JPN0</accession>
<organism evidence="3 4">
    <name type="scientific">Mucilaginibacter lappiensis</name>
    <dbReference type="NCBI Taxonomy" id="354630"/>
    <lineage>
        <taxon>Bacteria</taxon>
        <taxon>Pseudomonadati</taxon>
        <taxon>Bacteroidota</taxon>
        <taxon>Sphingobacteriia</taxon>
        <taxon>Sphingobacteriales</taxon>
        <taxon>Sphingobacteriaceae</taxon>
        <taxon>Mucilaginibacter</taxon>
    </lineage>
</organism>